<dbReference type="Proteomes" id="UP001612741">
    <property type="component" value="Unassembled WGS sequence"/>
</dbReference>
<keyword evidence="1" id="KW-0472">Membrane</keyword>
<evidence type="ECO:0000313" key="3">
    <source>
        <dbReference type="EMBL" id="MFI6504189.1"/>
    </source>
</evidence>
<sequence length="259" mass="28237">MKVLVAILTTIVMFVLVAFSPILSPGTTLVGGIVSHVVPTLAAPALLFLYRRFADRRPWSGLGTALTWWSVPQFVLGAAVGLATLLLGNALAVWVGAATWTSLNTGREPLYALFLFPVLIAFRAGYPEELMFRGHLFDVLSDRYRQMTVLVITSVSFGALHIVSQSPAEGIVERLLYVLMAMGMGFLCGALRMRTGTVWAAAGMHSSFYYVVYFPTQEINFGVQLVFQTIMLSLAAAAVLLFPWRRVSSAASPSLRLLS</sequence>
<comment type="caution">
    <text evidence="3">The sequence shown here is derived from an EMBL/GenBank/DDBJ whole genome shotgun (WGS) entry which is preliminary data.</text>
</comment>
<keyword evidence="1" id="KW-1133">Transmembrane helix</keyword>
<proteinExistence type="predicted"/>
<dbReference type="InterPro" id="IPR003675">
    <property type="entry name" value="Rce1/LyrA-like_dom"/>
</dbReference>
<feature type="transmembrane region" description="Helical" evidence="1">
    <location>
        <begin position="71"/>
        <end position="97"/>
    </location>
</feature>
<dbReference type="Pfam" id="PF02517">
    <property type="entry name" value="Rce1-like"/>
    <property type="match status" value="1"/>
</dbReference>
<protein>
    <submittedName>
        <fullName evidence="3">Lysostaphin resistance A-like protein</fullName>
    </submittedName>
</protein>
<feature type="transmembrane region" description="Helical" evidence="1">
    <location>
        <begin position="221"/>
        <end position="242"/>
    </location>
</feature>
<dbReference type="PANTHER" id="PTHR39430">
    <property type="entry name" value="MEMBRANE-ASSOCIATED PROTEASE-RELATED"/>
    <property type="match status" value="1"/>
</dbReference>
<dbReference type="EMBL" id="JBITGY010000014">
    <property type="protein sequence ID" value="MFI6504189.1"/>
    <property type="molecule type" value="Genomic_DNA"/>
</dbReference>
<feature type="transmembrane region" description="Helical" evidence="1">
    <location>
        <begin position="198"/>
        <end position="215"/>
    </location>
</feature>
<dbReference type="RefSeq" id="WP_397089947.1">
    <property type="nucleotide sequence ID" value="NZ_JBITGY010000014.1"/>
</dbReference>
<dbReference type="PANTHER" id="PTHR39430:SF1">
    <property type="entry name" value="PROTEASE"/>
    <property type="match status" value="1"/>
</dbReference>
<reference evidence="3 4" key="1">
    <citation type="submission" date="2024-10" db="EMBL/GenBank/DDBJ databases">
        <title>The Natural Products Discovery Center: Release of the First 8490 Sequenced Strains for Exploring Actinobacteria Biosynthetic Diversity.</title>
        <authorList>
            <person name="Kalkreuter E."/>
            <person name="Kautsar S.A."/>
            <person name="Yang D."/>
            <person name="Bader C.D."/>
            <person name="Teijaro C.N."/>
            <person name="Fluegel L."/>
            <person name="Davis C.M."/>
            <person name="Simpson J.R."/>
            <person name="Lauterbach L."/>
            <person name="Steele A.D."/>
            <person name="Gui C."/>
            <person name="Meng S."/>
            <person name="Li G."/>
            <person name="Viehrig K."/>
            <person name="Ye F."/>
            <person name="Su P."/>
            <person name="Kiefer A.F."/>
            <person name="Nichols A."/>
            <person name="Cepeda A.J."/>
            <person name="Yan W."/>
            <person name="Fan B."/>
            <person name="Jiang Y."/>
            <person name="Adhikari A."/>
            <person name="Zheng C.-J."/>
            <person name="Schuster L."/>
            <person name="Cowan T.M."/>
            <person name="Smanski M.J."/>
            <person name="Chevrette M.G."/>
            <person name="De Carvalho L.P.S."/>
            <person name="Shen B."/>
        </authorList>
    </citation>
    <scope>NUCLEOTIDE SEQUENCE [LARGE SCALE GENOMIC DNA]</scope>
    <source>
        <strain evidence="3 4">NPDC050545</strain>
    </source>
</reference>
<keyword evidence="1" id="KW-0812">Transmembrane</keyword>
<feature type="transmembrane region" description="Helical" evidence="1">
    <location>
        <begin position="28"/>
        <end position="50"/>
    </location>
</feature>
<gene>
    <name evidence="3" type="ORF">ACIBG2_42870</name>
</gene>
<feature type="transmembrane region" description="Helical" evidence="1">
    <location>
        <begin position="175"/>
        <end position="191"/>
    </location>
</feature>
<feature type="domain" description="CAAX prenyl protease 2/Lysostaphin resistance protein A-like" evidence="2">
    <location>
        <begin position="114"/>
        <end position="208"/>
    </location>
</feature>
<evidence type="ECO:0000313" key="4">
    <source>
        <dbReference type="Proteomes" id="UP001612741"/>
    </source>
</evidence>
<evidence type="ECO:0000259" key="2">
    <source>
        <dbReference type="Pfam" id="PF02517"/>
    </source>
</evidence>
<feature type="transmembrane region" description="Helical" evidence="1">
    <location>
        <begin position="147"/>
        <end position="163"/>
    </location>
</feature>
<accession>A0ABW7Z7N5</accession>
<feature type="transmembrane region" description="Helical" evidence="1">
    <location>
        <begin position="109"/>
        <end position="126"/>
    </location>
</feature>
<organism evidence="3 4">
    <name type="scientific">Nonomuraea typhae</name>
    <dbReference type="NCBI Taxonomy" id="2603600"/>
    <lineage>
        <taxon>Bacteria</taxon>
        <taxon>Bacillati</taxon>
        <taxon>Actinomycetota</taxon>
        <taxon>Actinomycetes</taxon>
        <taxon>Streptosporangiales</taxon>
        <taxon>Streptosporangiaceae</taxon>
        <taxon>Nonomuraea</taxon>
    </lineage>
</organism>
<evidence type="ECO:0000256" key="1">
    <source>
        <dbReference type="SAM" id="Phobius"/>
    </source>
</evidence>
<keyword evidence="4" id="KW-1185">Reference proteome</keyword>
<name>A0ABW7Z7N5_9ACTN</name>